<dbReference type="EMBL" id="LANI01000032">
    <property type="protein sequence ID" value="KKJ75448.1"/>
    <property type="molecule type" value="Genomic_DNA"/>
</dbReference>
<evidence type="ECO:0000313" key="1">
    <source>
        <dbReference type="EMBL" id="KKJ75448.1"/>
    </source>
</evidence>
<keyword evidence="2" id="KW-1185">Reference proteome</keyword>
<gene>
    <name evidence="1" type="ORF">WH95_18585</name>
</gene>
<proteinExistence type="predicted"/>
<dbReference type="Proteomes" id="UP000034491">
    <property type="component" value="Unassembled WGS sequence"/>
</dbReference>
<dbReference type="AlphaFoldDB" id="A0A0M2R7D8"/>
<sequence length="207" mass="21935">MVSYPLTLPATPGIRNFSMKPLSAVGMNVSPFTFSQEVQVSQGQQWTAEFDLPPMLRVHAADWQGFMLGLNSSEGTFLMGDPDATEPLGTPTGTPVLDGNHAVGVREINIKGLTANSTGNLLRGDVIQIGSGSSARLHRVVEAVNADANGKATVGIWPLVRTGRADNEPVVTSGAVGLWRLAPNTTEWASDVIGHHNISIKCIEVVP</sequence>
<comment type="caution">
    <text evidence="1">The sequence shown here is derived from an EMBL/GenBank/DDBJ whole genome shotgun (WGS) entry which is preliminary data.</text>
</comment>
<organism evidence="1 2">
    <name type="scientific">Kiloniella litopenaei</name>
    <dbReference type="NCBI Taxonomy" id="1549748"/>
    <lineage>
        <taxon>Bacteria</taxon>
        <taxon>Pseudomonadati</taxon>
        <taxon>Pseudomonadota</taxon>
        <taxon>Alphaproteobacteria</taxon>
        <taxon>Rhodospirillales</taxon>
        <taxon>Kiloniellaceae</taxon>
        <taxon>Kiloniella</taxon>
    </lineage>
</organism>
<protein>
    <submittedName>
        <fullName evidence="1">Uncharacterized protein</fullName>
    </submittedName>
</protein>
<reference evidence="1 2" key="1">
    <citation type="submission" date="2015-03" db="EMBL/GenBank/DDBJ databases">
        <title>Genome sequence of Kiloniella sp. P1-1, isolated from the gut microflora of Pacific white shrimp, Penaeus vannamei.</title>
        <authorList>
            <person name="Shao Z."/>
            <person name="Wang L."/>
            <person name="Li X."/>
        </authorList>
    </citation>
    <scope>NUCLEOTIDE SEQUENCE [LARGE SCALE GENOMIC DNA]</scope>
    <source>
        <strain evidence="1 2">P1-1</strain>
    </source>
</reference>
<name>A0A0M2R7D8_9PROT</name>
<dbReference type="STRING" id="1549748.WH95_18585"/>
<accession>A0A0M2R7D8</accession>
<dbReference type="OrthoDB" id="7362379at2"/>
<dbReference type="RefSeq" id="WP_046509880.1">
    <property type="nucleotide sequence ID" value="NZ_LANI01000032.1"/>
</dbReference>
<evidence type="ECO:0000313" key="2">
    <source>
        <dbReference type="Proteomes" id="UP000034491"/>
    </source>
</evidence>